<dbReference type="CDD" id="cd09009">
    <property type="entry name" value="PNP-EcPNPII_like"/>
    <property type="match status" value="1"/>
</dbReference>
<dbReference type="RefSeq" id="WP_133106460.1">
    <property type="nucleotide sequence ID" value="NZ_SMNA01000002.1"/>
</dbReference>
<evidence type="ECO:0000313" key="14">
    <source>
        <dbReference type="EMBL" id="TDE97533.1"/>
    </source>
</evidence>
<dbReference type="InterPro" id="IPR011269">
    <property type="entry name" value="PUNP"/>
</dbReference>
<comment type="catalytic activity">
    <reaction evidence="10">
        <text>a purine 2'-deoxy-D-ribonucleoside + phosphate = a purine nucleobase + 2-deoxy-alpha-D-ribose 1-phosphate</text>
        <dbReference type="Rhea" id="RHEA:36431"/>
        <dbReference type="ChEBI" id="CHEBI:26386"/>
        <dbReference type="ChEBI" id="CHEBI:43474"/>
        <dbReference type="ChEBI" id="CHEBI:57259"/>
        <dbReference type="ChEBI" id="CHEBI:142361"/>
        <dbReference type="EC" id="2.4.2.1"/>
    </reaction>
</comment>
<evidence type="ECO:0000256" key="11">
    <source>
        <dbReference type="PIRNR" id="PIRNR000477"/>
    </source>
</evidence>
<reference evidence="14 15" key="1">
    <citation type="submission" date="2019-03" db="EMBL/GenBank/DDBJ databases">
        <title>Genomic features of bacteria from cold environments.</title>
        <authorList>
            <person name="Shen L."/>
        </authorList>
    </citation>
    <scope>NUCLEOTIDE SEQUENCE [LARGE SCALE GENOMIC DNA]</scope>
    <source>
        <strain evidence="15">T3246-1</strain>
    </source>
</reference>
<evidence type="ECO:0000256" key="4">
    <source>
        <dbReference type="ARBA" id="ARBA00011233"/>
    </source>
</evidence>
<dbReference type="PANTHER" id="PTHR11904">
    <property type="entry name" value="METHYLTHIOADENOSINE/PURINE NUCLEOSIDE PHOSPHORYLASE"/>
    <property type="match status" value="1"/>
</dbReference>
<sequence>MSSTEAPEPGPGTDLDDPATDPFDAAAEAAAAITARSGVPHHDVALVLGSGWGEAADVLGETVAEIAAEDVPGFSRSGVAGHAGTLRSVRFVAADGETRHALVLGARTHYYEGRGVRRVAHGVRTAAAAGARTVVLTNGCGGLHRAWVPGTPVLISDHLNLTGTSPLEGATFVDLTDLYSARLREVARSVDETLDEGVYAQFRGPHYETPAEVRMVKGLGGDLVGMSTALEAIAARHAGLDVLGISLVTNLAAGISPVPLSHAEVLDAGAAAGPRISALLAEIVRRIAS</sequence>
<comment type="subunit">
    <text evidence="4">Homotrimer.</text>
</comment>
<evidence type="ECO:0000256" key="5">
    <source>
        <dbReference type="ARBA" id="ARBA00011886"/>
    </source>
</evidence>
<feature type="region of interest" description="Disordered" evidence="12">
    <location>
        <begin position="1"/>
        <end position="21"/>
    </location>
</feature>
<evidence type="ECO:0000313" key="15">
    <source>
        <dbReference type="Proteomes" id="UP000504882"/>
    </source>
</evidence>
<evidence type="ECO:0000259" key="13">
    <source>
        <dbReference type="Pfam" id="PF01048"/>
    </source>
</evidence>
<dbReference type="Gene3D" id="3.40.50.1580">
    <property type="entry name" value="Nucleoside phosphorylase domain"/>
    <property type="match status" value="1"/>
</dbReference>
<evidence type="ECO:0000256" key="12">
    <source>
        <dbReference type="SAM" id="MobiDB-lite"/>
    </source>
</evidence>
<dbReference type="NCBIfam" id="TIGR01697">
    <property type="entry name" value="PNPH-PUNA-XAPA"/>
    <property type="match status" value="1"/>
</dbReference>
<dbReference type="GO" id="GO:0004731">
    <property type="term" value="F:purine-nucleoside phosphorylase activity"/>
    <property type="evidence" value="ECO:0007669"/>
    <property type="project" value="UniProtKB-EC"/>
</dbReference>
<evidence type="ECO:0000256" key="2">
    <source>
        <dbReference type="ARBA" id="ARBA00005058"/>
    </source>
</evidence>
<protein>
    <recommendedName>
        <fullName evidence="6 11">Purine nucleoside phosphorylase</fullName>
        <ecNumber evidence="5 11">2.4.2.1</ecNumber>
    </recommendedName>
    <alternativeName>
        <fullName evidence="9 11">Inosine-guanosine phosphorylase</fullName>
    </alternativeName>
</protein>
<dbReference type="NCBIfam" id="NF006054">
    <property type="entry name" value="PRK08202.1"/>
    <property type="match status" value="1"/>
</dbReference>
<dbReference type="InterPro" id="IPR035994">
    <property type="entry name" value="Nucleoside_phosphorylase_sf"/>
</dbReference>
<evidence type="ECO:0000256" key="7">
    <source>
        <dbReference type="ARBA" id="ARBA00022676"/>
    </source>
</evidence>
<dbReference type="Proteomes" id="UP000504882">
    <property type="component" value="Unassembled WGS sequence"/>
</dbReference>
<evidence type="ECO:0000256" key="9">
    <source>
        <dbReference type="ARBA" id="ARBA00031036"/>
    </source>
</evidence>
<organism evidence="14 15">
    <name type="scientific">Occultella glacieicola</name>
    <dbReference type="NCBI Taxonomy" id="2518684"/>
    <lineage>
        <taxon>Bacteria</taxon>
        <taxon>Bacillati</taxon>
        <taxon>Actinomycetota</taxon>
        <taxon>Actinomycetes</taxon>
        <taxon>Micrococcales</taxon>
        <taxon>Ruaniaceae</taxon>
        <taxon>Occultella</taxon>
    </lineage>
</organism>
<dbReference type="EMBL" id="SMNA01000002">
    <property type="protein sequence ID" value="TDE97533.1"/>
    <property type="molecule type" value="Genomic_DNA"/>
</dbReference>
<evidence type="ECO:0000256" key="6">
    <source>
        <dbReference type="ARBA" id="ARBA00013834"/>
    </source>
</evidence>
<keyword evidence="8 11" id="KW-0808">Transferase</keyword>
<dbReference type="EC" id="2.4.2.1" evidence="5 11"/>
<dbReference type="SUPFAM" id="SSF53167">
    <property type="entry name" value="Purine and uridine phosphorylases"/>
    <property type="match status" value="1"/>
</dbReference>
<evidence type="ECO:0000256" key="8">
    <source>
        <dbReference type="ARBA" id="ARBA00022679"/>
    </source>
</evidence>
<accession>A0ABY2E7W8</accession>
<keyword evidence="15" id="KW-1185">Reference proteome</keyword>
<dbReference type="NCBIfam" id="TIGR01698">
    <property type="entry name" value="PUNP"/>
    <property type="match status" value="1"/>
</dbReference>
<dbReference type="PIRSF" id="PIRSF000477">
    <property type="entry name" value="PurNPase"/>
    <property type="match status" value="1"/>
</dbReference>
<evidence type="ECO:0000256" key="10">
    <source>
        <dbReference type="ARBA" id="ARBA00048556"/>
    </source>
</evidence>
<evidence type="ECO:0000256" key="3">
    <source>
        <dbReference type="ARBA" id="ARBA00006751"/>
    </source>
</evidence>
<comment type="function">
    <text evidence="1">The purine nucleoside phosphorylases catalyze the phosphorolytic breakdown of the N-glycosidic bond in the beta-(deoxy)ribonucleoside molecules, with the formation of the corresponding free purine bases and pentose-1-phosphate. Cleaves guanosine, inosine, 2'-deoxyguanosine and 2'-deoxyinosine.</text>
</comment>
<dbReference type="Pfam" id="PF01048">
    <property type="entry name" value="PNP_UDP_1"/>
    <property type="match status" value="1"/>
</dbReference>
<proteinExistence type="inferred from homology"/>
<dbReference type="InterPro" id="IPR011268">
    <property type="entry name" value="Purine_phosphorylase"/>
</dbReference>
<gene>
    <name evidence="14" type="ORF">EXU48_04950</name>
</gene>
<feature type="domain" description="Nucleoside phosphorylase" evidence="13">
    <location>
        <begin position="44"/>
        <end position="285"/>
    </location>
</feature>
<comment type="similarity">
    <text evidence="3 11">Belongs to the PNP/MTAP phosphorylase family.</text>
</comment>
<comment type="pathway">
    <text evidence="2 11">Purine metabolism; purine nucleoside salvage.</text>
</comment>
<comment type="caution">
    <text evidence="14">The sequence shown here is derived from an EMBL/GenBank/DDBJ whole genome shotgun (WGS) entry which is preliminary data.</text>
</comment>
<dbReference type="InterPro" id="IPR000845">
    <property type="entry name" value="Nucleoside_phosphorylase_d"/>
</dbReference>
<name>A0ABY2E7W8_9MICO</name>
<evidence type="ECO:0000256" key="1">
    <source>
        <dbReference type="ARBA" id="ARBA00002678"/>
    </source>
</evidence>
<keyword evidence="7 11" id="KW-0328">Glycosyltransferase</keyword>
<dbReference type="PANTHER" id="PTHR11904:SF9">
    <property type="entry name" value="PURINE NUCLEOSIDE PHOSPHORYLASE-RELATED"/>
    <property type="match status" value="1"/>
</dbReference>